<evidence type="ECO:0000256" key="4">
    <source>
        <dbReference type="ARBA" id="ARBA00022692"/>
    </source>
</evidence>
<dbReference type="InterPro" id="IPR017039">
    <property type="entry name" value="Virul_fac_BrkB"/>
</dbReference>
<evidence type="ECO:0000256" key="5">
    <source>
        <dbReference type="ARBA" id="ARBA00022989"/>
    </source>
</evidence>
<keyword evidence="5 7" id="KW-1133">Transmembrane helix</keyword>
<evidence type="ECO:0000256" key="2">
    <source>
        <dbReference type="ARBA" id="ARBA00022475"/>
    </source>
</evidence>
<evidence type="ECO:0000256" key="1">
    <source>
        <dbReference type="ARBA" id="ARBA00004651"/>
    </source>
</evidence>
<keyword evidence="4 7" id="KW-0812">Transmembrane</keyword>
<evidence type="ECO:0000313" key="8">
    <source>
        <dbReference type="EMBL" id="KAA9129597.1"/>
    </source>
</evidence>
<dbReference type="PANTHER" id="PTHR30213">
    <property type="entry name" value="INNER MEMBRANE PROTEIN YHJD"/>
    <property type="match status" value="1"/>
</dbReference>
<keyword evidence="6 7" id="KW-0472">Membrane</keyword>
<evidence type="ECO:0000313" key="9">
    <source>
        <dbReference type="Proteomes" id="UP000325372"/>
    </source>
</evidence>
<feature type="transmembrane region" description="Helical" evidence="7">
    <location>
        <begin position="58"/>
        <end position="78"/>
    </location>
</feature>
<feature type="transmembrane region" description="Helical" evidence="7">
    <location>
        <begin position="115"/>
        <end position="134"/>
    </location>
</feature>
<keyword evidence="9" id="KW-1185">Reference proteome</keyword>
<protein>
    <recommendedName>
        <fullName evidence="7">UPF0761 membrane protein F3N42_14635</fullName>
    </recommendedName>
</protein>
<comment type="similarity">
    <text evidence="7">Belongs to the UPF0761 family.</text>
</comment>
<feature type="transmembrane region" description="Helical" evidence="7">
    <location>
        <begin position="196"/>
        <end position="214"/>
    </location>
</feature>
<keyword evidence="3" id="KW-0997">Cell inner membrane</keyword>
<name>A0A5N0T620_9GAMM</name>
<comment type="subcellular location">
    <subcellularLocation>
        <location evidence="1 7">Cell membrane</location>
        <topology evidence="1 7">Multi-pass membrane protein</topology>
    </subcellularLocation>
</comment>
<dbReference type="InterPro" id="IPR023679">
    <property type="entry name" value="UPF0761_bac"/>
</dbReference>
<gene>
    <name evidence="8" type="ORF">F3N42_14635</name>
</gene>
<dbReference type="AlphaFoldDB" id="A0A5N0T620"/>
<dbReference type="GO" id="GO:0005886">
    <property type="term" value="C:plasma membrane"/>
    <property type="evidence" value="ECO:0007669"/>
    <property type="project" value="UniProtKB-SubCell"/>
</dbReference>
<evidence type="ECO:0000256" key="7">
    <source>
        <dbReference type="HAMAP-Rule" id="MF_00672"/>
    </source>
</evidence>
<dbReference type="Proteomes" id="UP000325372">
    <property type="component" value="Unassembled WGS sequence"/>
</dbReference>
<evidence type="ECO:0000256" key="3">
    <source>
        <dbReference type="ARBA" id="ARBA00022519"/>
    </source>
</evidence>
<dbReference type="Pfam" id="PF03631">
    <property type="entry name" value="Virul_fac_BrkB"/>
    <property type="match status" value="1"/>
</dbReference>
<accession>A0A5N0T620</accession>
<keyword evidence="2 7" id="KW-1003">Cell membrane</keyword>
<comment type="caution">
    <text evidence="8">The sequence shown here is derived from an EMBL/GenBank/DDBJ whole genome shotgun (WGS) entry which is preliminary data.</text>
</comment>
<feature type="transmembrane region" description="Helical" evidence="7">
    <location>
        <begin position="221"/>
        <end position="247"/>
    </location>
</feature>
<reference evidence="8 9" key="1">
    <citation type="submission" date="2019-09" db="EMBL/GenBank/DDBJ databases">
        <title>Wenzhouxiangella sp. Genome sequencing and assembly.</title>
        <authorList>
            <person name="Zhang R."/>
        </authorList>
    </citation>
    <scope>NUCLEOTIDE SEQUENCE [LARGE SCALE GENOMIC DNA]</scope>
    <source>
        <strain evidence="8 9">W260</strain>
    </source>
</reference>
<dbReference type="EMBL" id="VYXP01000013">
    <property type="protein sequence ID" value="KAA9129597.1"/>
    <property type="molecule type" value="Genomic_DNA"/>
</dbReference>
<feature type="transmembrane region" description="Helical" evidence="7">
    <location>
        <begin position="155"/>
        <end position="176"/>
    </location>
</feature>
<proteinExistence type="inferred from homology"/>
<dbReference type="PANTHER" id="PTHR30213:SF0">
    <property type="entry name" value="UPF0761 MEMBRANE PROTEIN YIHY"/>
    <property type="match status" value="1"/>
</dbReference>
<dbReference type="NCBIfam" id="TIGR00765">
    <property type="entry name" value="yihY_not_rbn"/>
    <property type="match status" value="1"/>
</dbReference>
<feature type="transmembrane region" description="Helical" evidence="7">
    <location>
        <begin position="253"/>
        <end position="281"/>
    </location>
</feature>
<dbReference type="HAMAP" id="MF_00672">
    <property type="entry name" value="UPF0761"/>
    <property type="match status" value="1"/>
</dbReference>
<sequence>MACRRRATDSRMSRKTRKTIRQLITEPRHARRIARHVWRHFKEDRCFDEAASLSYTSLLSLVPLLAVMFGVASAFPVFDRWSTQLRSVIYANLVPDAGAQLGAQLDQFISSVAQLTLPGTLFLVVTALLLMMRIERSFNRVWRVPVSRGIVNRVTMYWAVLTLGPLALGAATALSAQPLFDFLGGEALVDANFMRGLGVFMLTWLAFCMMFILVPNCRVPFAYGAVGSLLSTVLFTIAKVVFVAWVSRANYRIIYGAMASVPIFLLWLYLVWTVILLGASLSASLTSFRNRHGDWEWPRAWELLLVIRVLGHFYRAQEKGTALGTSELLELEPGLASARALDIMTDLVDEKLLTSDQEENWVLLRDLSRYSLGELYRAGDYHLPIGKDLPIPNATPLDRVFTDVVNTTPLDLEIPVATILGRAAESRSGSQRSPDGAGSGG</sequence>
<organism evidence="8 9">
    <name type="scientific">Marinihelvus fidelis</name>
    <dbReference type="NCBI Taxonomy" id="2613842"/>
    <lineage>
        <taxon>Bacteria</taxon>
        <taxon>Pseudomonadati</taxon>
        <taxon>Pseudomonadota</taxon>
        <taxon>Gammaproteobacteria</taxon>
        <taxon>Chromatiales</taxon>
        <taxon>Wenzhouxiangellaceae</taxon>
        <taxon>Marinihelvus</taxon>
    </lineage>
</organism>
<evidence type="ECO:0000256" key="6">
    <source>
        <dbReference type="ARBA" id="ARBA00023136"/>
    </source>
</evidence>